<protein>
    <recommendedName>
        <fullName evidence="4">Lipoprotein</fullName>
    </recommendedName>
</protein>
<evidence type="ECO:0000313" key="3">
    <source>
        <dbReference type="Proteomes" id="UP000249542"/>
    </source>
</evidence>
<feature type="chain" id="PRO_5015943580" description="Lipoprotein" evidence="1">
    <location>
        <begin position="21"/>
        <end position="273"/>
    </location>
</feature>
<feature type="signal peptide" evidence="1">
    <location>
        <begin position="1"/>
        <end position="20"/>
    </location>
</feature>
<dbReference type="PROSITE" id="PS51257">
    <property type="entry name" value="PROKAR_LIPOPROTEIN"/>
    <property type="match status" value="1"/>
</dbReference>
<name>A0A2W7I445_9FLAO</name>
<sequence length="273" mass="31516">MTKFFYFFLCFLLISCYSTGQSNHLKLESVSEAYFNSGKKLILKPDIESTDNLSGILFTSNKEDSDKLNLIYLEGNSYDENFTLKNDTASISGSFLKNEEIQIVVSEKKETLKKQKSFSRGVFKISQGRFKQTVQPFRNYMDKNEIFEEKYELLYQKEKNGSTYLYLYYEHPSLGYSRPRGNCGLGIESYLCWLKVGENLKDVEQSTHQLHSCHSYKNPIIENTSGFDIDSLKEEINKSPTINITVESNEGKKALRVNLKNIEKGIEVIDTHR</sequence>
<accession>A0A2W7I445</accession>
<evidence type="ECO:0000313" key="2">
    <source>
        <dbReference type="EMBL" id="PZW41586.1"/>
    </source>
</evidence>
<dbReference type="Proteomes" id="UP000249542">
    <property type="component" value="Unassembled WGS sequence"/>
</dbReference>
<organism evidence="2 3">
    <name type="scientific">Mesonia algae</name>
    <dbReference type="NCBI Taxonomy" id="213248"/>
    <lineage>
        <taxon>Bacteria</taxon>
        <taxon>Pseudomonadati</taxon>
        <taxon>Bacteroidota</taxon>
        <taxon>Flavobacteriia</taxon>
        <taxon>Flavobacteriales</taxon>
        <taxon>Flavobacteriaceae</taxon>
        <taxon>Mesonia</taxon>
    </lineage>
</organism>
<evidence type="ECO:0008006" key="4">
    <source>
        <dbReference type="Google" id="ProtNLM"/>
    </source>
</evidence>
<keyword evidence="3" id="KW-1185">Reference proteome</keyword>
<dbReference type="AlphaFoldDB" id="A0A2W7I445"/>
<reference evidence="2 3" key="1">
    <citation type="submission" date="2018-06" db="EMBL/GenBank/DDBJ databases">
        <title>Genomic Encyclopedia of Archaeal and Bacterial Type Strains, Phase II (KMG-II): from individual species to whole genera.</title>
        <authorList>
            <person name="Goeker M."/>
        </authorList>
    </citation>
    <scope>NUCLEOTIDE SEQUENCE [LARGE SCALE GENOMIC DNA]</scope>
    <source>
        <strain evidence="2 3">DSM 15361</strain>
    </source>
</reference>
<comment type="caution">
    <text evidence="2">The sequence shown here is derived from an EMBL/GenBank/DDBJ whole genome shotgun (WGS) entry which is preliminary data.</text>
</comment>
<evidence type="ECO:0000256" key="1">
    <source>
        <dbReference type="SAM" id="SignalP"/>
    </source>
</evidence>
<dbReference type="EMBL" id="QKYV01000003">
    <property type="protein sequence ID" value="PZW41586.1"/>
    <property type="molecule type" value="Genomic_DNA"/>
</dbReference>
<proteinExistence type="predicted"/>
<keyword evidence="1" id="KW-0732">Signal</keyword>
<gene>
    <name evidence="2" type="ORF">LX95_01267</name>
</gene>